<feature type="domain" description="GGDEF" evidence="2">
    <location>
        <begin position="213"/>
        <end position="342"/>
    </location>
</feature>
<dbReference type="InterPro" id="IPR050469">
    <property type="entry name" value="Diguanylate_Cyclase"/>
</dbReference>
<accession>A0A7S8HF37</accession>
<dbReference type="InterPro" id="IPR029787">
    <property type="entry name" value="Nucleotide_cyclase"/>
</dbReference>
<evidence type="ECO:0000259" key="2">
    <source>
        <dbReference type="PROSITE" id="PS50887"/>
    </source>
</evidence>
<feature type="transmembrane region" description="Helical" evidence="1">
    <location>
        <begin position="13"/>
        <end position="34"/>
    </location>
</feature>
<dbReference type="Proteomes" id="UP000593626">
    <property type="component" value="Chromosome"/>
</dbReference>
<dbReference type="AlphaFoldDB" id="A0A7S8HF37"/>
<dbReference type="RefSeq" id="WP_239673636.1">
    <property type="nucleotide sequence ID" value="NZ_CP049742.1"/>
</dbReference>
<dbReference type="InterPro" id="IPR000160">
    <property type="entry name" value="GGDEF_dom"/>
</dbReference>
<dbReference type="NCBIfam" id="TIGR00254">
    <property type="entry name" value="GGDEF"/>
    <property type="match status" value="1"/>
</dbReference>
<evidence type="ECO:0000256" key="1">
    <source>
        <dbReference type="SAM" id="Phobius"/>
    </source>
</evidence>
<dbReference type="InterPro" id="IPR043128">
    <property type="entry name" value="Rev_trsase/Diguanyl_cyclase"/>
</dbReference>
<dbReference type="SMART" id="SM00267">
    <property type="entry name" value="GGDEF"/>
    <property type="match status" value="1"/>
</dbReference>
<feature type="transmembrane region" description="Helical" evidence="1">
    <location>
        <begin position="84"/>
        <end position="111"/>
    </location>
</feature>
<keyword evidence="1" id="KW-1133">Transmembrane helix</keyword>
<evidence type="ECO:0000313" key="3">
    <source>
        <dbReference type="EMBL" id="QPC46116.1"/>
    </source>
</evidence>
<dbReference type="PANTHER" id="PTHR45138:SF9">
    <property type="entry name" value="DIGUANYLATE CYCLASE DGCM-RELATED"/>
    <property type="match status" value="1"/>
</dbReference>
<protein>
    <submittedName>
        <fullName evidence="3">GGDEF domain-containing protein</fullName>
    </submittedName>
</protein>
<dbReference type="EMBL" id="CP049742">
    <property type="protein sequence ID" value="QPC46116.1"/>
    <property type="molecule type" value="Genomic_DNA"/>
</dbReference>
<keyword evidence="1" id="KW-0812">Transmembrane</keyword>
<proteinExistence type="predicted"/>
<dbReference type="KEGG" id="mcui:G8O30_03650"/>
<sequence>MNKIYLSDHKTEFIFSMLRWIFLVIAIFLFYVPVFYENLPIIRESFTYLLILGFIYMTVTQVVLQKKDLPKHWFKKLAGAGVVFDFLAMFWLFFLTGGVMTFLFPIAYFLVMHATIYWRMKGAFISSVAISLGYIIVYLLNDTDSYTELFILCLNICFMWLIGLFGSLIVIRERYHLGEKERAIGLLAIDYLTNLYNHRTFQEDLREFNHKKEPFYLVLGDIDYFKQTNDQYGHVVGDELLKSLGVTFSELMKRYACRAYRYGGEEFAFLVDGNIKIDVFMKDMYRYIQNTEVCSKDIIISMSFGVERGPTTMTPTELVDRADQLLYKAKNMGKNQAVLYNEVTVKGS</sequence>
<keyword evidence="1" id="KW-0472">Membrane</keyword>
<feature type="transmembrane region" description="Helical" evidence="1">
    <location>
        <begin position="123"/>
        <end position="140"/>
    </location>
</feature>
<organism evidence="3 4">
    <name type="scientific">Mangrovibacillus cuniculi</name>
    <dbReference type="NCBI Taxonomy" id="2593652"/>
    <lineage>
        <taxon>Bacteria</taxon>
        <taxon>Bacillati</taxon>
        <taxon>Bacillota</taxon>
        <taxon>Bacilli</taxon>
        <taxon>Bacillales</taxon>
        <taxon>Bacillaceae</taxon>
        <taxon>Mangrovibacillus</taxon>
    </lineage>
</organism>
<dbReference type="PROSITE" id="PS50887">
    <property type="entry name" value="GGDEF"/>
    <property type="match status" value="1"/>
</dbReference>
<gene>
    <name evidence="3" type="ORF">G8O30_03650</name>
</gene>
<dbReference type="GO" id="GO:0052621">
    <property type="term" value="F:diguanylate cyclase activity"/>
    <property type="evidence" value="ECO:0007669"/>
    <property type="project" value="TreeGrafter"/>
</dbReference>
<keyword evidence="4" id="KW-1185">Reference proteome</keyword>
<evidence type="ECO:0000313" key="4">
    <source>
        <dbReference type="Proteomes" id="UP000593626"/>
    </source>
</evidence>
<feature type="transmembrane region" description="Helical" evidence="1">
    <location>
        <begin position="146"/>
        <end position="171"/>
    </location>
</feature>
<reference evidence="3 4" key="1">
    <citation type="submission" date="2019-07" db="EMBL/GenBank/DDBJ databases">
        <title>Genome sequence of 2 isolates from Red Sea Mangroves.</title>
        <authorList>
            <person name="Sefrji F."/>
            <person name="Michoud G."/>
            <person name="Merlino G."/>
            <person name="Daffonchio D."/>
        </authorList>
    </citation>
    <scope>NUCLEOTIDE SEQUENCE [LARGE SCALE GENOMIC DNA]</scope>
    <source>
        <strain evidence="3 4">R1DC41</strain>
    </source>
</reference>
<dbReference type="Pfam" id="PF00990">
    <property type="entry name" value="GGDEF"/>
    <property type="match status" value="1"/>
</dbReference>
<dbReference type="CDD" id="cd01949">
    <property type="entry name" value="GGDEF"/>
    <property type="match status" value="1"/>
</dbReference>
<dbReference type="Gene3D" id="3.30.70.270">
    <property type="match status" value="1"/>
</dbReference>
<feature type="transmembrane region" description="Helical" evidence="1">
    <location>
        <begin position="46"/>
        <end position="64"/>
    </location>
</feature>
<dbReference type="SUPFAM" id="SSF55073">
    <property type="entry name" value="Nucleotide cyclase"/>
    <property type="match status" value="1"/>
</dbReference>
<name>A0A7S8HF37_9BACI</name>
<dbReference type="PANTHER" id="PTHR45138">
    <property type="entry name" value="REGULATORY COMPONENTS OF SENSORY TRANSDUCTION SYSTEM"/>
    <property type="match status" value="1"/>
</dbReference>